<organism evidence="1 2">
    <name type="scientific">Sphingomonas mollis</name>
    <dbReference type="NCBI Taxonomy" id="2795726"/>
    <lineage>
        <taxon>Bacteria</taxon>
        <taxon>Pseudomonadati</taxon>
        <taxon>Pseudomonadota</taxon>
        <taxon>Alphaproteobacteria</taxon>
        <taxon>Sphingomonadales</taxon>
        <taxon>Sphingomonadaceae</taxon>
        <taxon>Sphingomonas</taxon>
    </lineage>
</organism>
<name>A0ABS0XSB6_9SPHN</name>
<evidence type="ECO:0000313" key="2">
    <source>
        <dbReference type="Proteomes" id="UP000640426"/>
    </source>
</evidence>
<evidence type="ECO:0000313" key="1">
    <source>
        <dbReference type="EMBL" id="MBJ6122936.1"/>
    </source>
</evidence>
<keyword evidence="2" id="KW-1185">Reference proteome</keyword>
<dbReference type="RefSeq" id="WP_199039400.1">
    <property type="nucleotide sequence ID" value="NZ_JAELXS010000008.1"/>
</dbReference>
<sequence>MQHDLQLRAAARAIYENVYPSDEWAPIGFEEAERYCTVHYRQAVGAAQDARAVLAVPHQQLPLPAIL</sequence>
<dbReference type="EMBL" id="JAELXS010000008">
    <property type="protein sequence ID" value="MBJ6122936.1"/>
    <property type="molecule type" value="Genomic_DNA"/>
</dbReference>
<gene>
    <name evidence="1" type="ORF">JAO74_14150</name>
</gene>
<comment type="caution">
    <text evidence="1">The sequence shown here is derived from an EMBL/GenBank/DDBJ whole genome shotgun (WGS) entry which is preliminary data.</text>
</comment>
<dbReference type="Proteomes" id="UP000640426">
    <property type="component" value="Unassembled WGS sequence"/>
</dbReference>
<accession>A0ABS0XSB6</accession>
<reference evidence="2" key="1">
    <citation type="submission" date="2020-12" db="EMBL/GenBank/DDBJ databases">
        <title>Hymenobacter sp.</title>
        <authorList>
            <person name="Kim M.K."/>
        </authorList>
    </citation>
    <scope>NUCLEOTIDE SEQUENCE [LARGE SCALE GENOMIC DNA]</scope>
    <source>
        <strain evidence="2">BT553</strain>
    </source>
</reference>
<proteinExistence type="predicted"/>
<protein>
    <submittedName>
        <fullName evidence="1">Uncharacterized protein</fullName>
    </submittedName>
</protein>